<keyword evidence="5 6" id="KW-0472">Membrane</keyword>
<feature type="transmembrane region" description="Helical" evidence="6">
    <location>
        <begin position="90"/>
        <end position="112"/>
    </location>
</feature>
<evidence type="ECO:0000256" key="5">
    <source>
        <dbReference type="ARBA" id="ARBA00023136"/>
    </source>
</evidence>
<dbReference type="GO" id="GO:0044341">
    <property type="term" value="P:sodium-dependent phosphate transport"/>
    <property type="evidence" value="ECO:0007669"/>
    <property type="project" value="InterPro"/>
</dbReference>
<dbReference type="FunCoup" id="F7Q0S5">
    <property type="interactions" value="17"/>
</dbReference>
<dbReference type="InParanoid" id="F7Q0S5"/>
<feature type="transmembrane region" description="Helical" evidence="6">
    <location>
        <begin position="119"/>
        <end position="136"/>
    </location>
</feature>
<feature type="transmembrane region" description="Helical" evidence="6">
    <location>
        <begin position="253"/>
        <end position="272"/>
    </location>
</feature>
<evidence type="ECO:0000256" key="2">
    <source>
        <dbReference type="ARBA" id="ARBA00022475"/>
    </source>
</evidence>
<name>F7Q0S5_9MOLU</name>
<keyword evidence="9" id="KW-1185">Reference proteome</keyword>
<organism evidence="8 9">
    <name type="scientific">Haloplasma contractile SSD-17B</name>
    <dbReference type="NCBI Taxonomy" id="1033810"/>
    <lineage>
        <taxon>Bacteria</taxon>
        <taxon>Bacillati</taxon>
        <taxon>Mycoplasmatota</taxon>
        <taxon>Mollicutes</taxon>
        <taxon>Haloplasmatales</taxon>
        <taxon>Haloplasmataceae</taxon>
        <taxon>Haloplasma</taxon>
    </lineage>
</organism>
<feature type="transmembrane region" description="Helical" evidence="6">
    <location>
        <begin position="142"/>
        <end position="161"/>
    </location>
</feature>
<feature type="domain" description="PhoU" evidence="7">
    <location>
        <begin position="356"/>
        <end position="440"/>
    </location>
</feature>
<feature type="domain" description="PhoU" evidence="7">
    <location>
        <begin position="461"/>
        <end position="544"/>
    </location>
</feature>
<dbReference type="eggNOG" id="COG1283">
    <property type="taxonomic scope" value="Bacteria"/>
</dbReference>
<dbReference type="Proteomes" id="UP000005707">
    <property type="component" value="Unassembled WGS sequence"/>
</dbReference>
<dbReference type="AlphaFoldDB" id="F7Q0S5"/>
<comment type="subcellular location">
    <subcellularLocation>
        <location evidence="1">Cell membrane</location>
        <topology evidence="1">Multi-pass membrane protein</topology>
    </subcellularLocation>
</comment>
<dbReference type="GO" id="GO:0005886">
    <property type="term" value="C:plasma membrane"/>
    <property type="evidence" value="ECO:0007669"/>
    <property type="project" value="UniProtKB-SubCell"/>
</dbReference>
<dbReference type="OrthoDB" id="9763003at2"/>
<dbReference type="GO" id="GO:0005436">
    <property type="term" value="F:sodium:phosphate symporter activity"/>
    <property type="evidence" value="ECO:0007669"/>
    <property type="project" value="InterPro"/>
</dbReference>
<dbReference type="Pfam" id="PF02690">
    <property type="entry name" value="Na_Pi_cotrans"/>
    <property type="match status" value="1"/>
</dbReference>
<dbReference type="EMBL" id="AFNU02000012">
    <property type="protein sequence ID" value="ERJ11299.1"/>
    <property type="molecule type" value="Genomic_DNA"/>
</dbReference>
<dbReference type="Gene3D" id="1.20.58.220">
    <property type="entry name" value="Phosphate transport system protein phou homolog 2, domain 2"/>
    <property type="match status" value="1"/>
</dbReference>
<accession>F7Q0S5</accession>
<dbReference type="InterPro" id="IPR038078">
    <property type="entry name" value="PhoU-like_sf"/>
</dbReference>
<comment type="caution">
    <text evidence="8">The sequence shown here is derived from an EMBL/GenBank/DDBJ whole genome shotgun (WGS) entry which is preliminary data.</text>
</comment>
<gene>
    <name evidence="8" type="ORF">HLPCO_002601</name>
</gene>
<proteinExistence type="predicted"/>
<evidence type="ECO:0000313" key="8">
    <source>
        <dbReference type="EMBL" id="ERJ11299.1"/>
    </source>
</evidence>
<dbReference type="PANTHER" id="PTHR10010:SF46">
    <property type="entry name" value="SODIUM-DEPENDENT PHOSPHATE TRANSPORT PROTEIN 2B"/>
    <property type="match status" value="1"/>
</dbReference>
<dbReference type="Pfam" id="PF01895">
    <property type="entry name" value="PhoU"/>
    <property type="match status" value="2"/>
</dbReference>
<keyword evidence="2" id="KW-1003">Cell membrane</keyword>
<keyword evidence="3 6" id="KW-0812">Transmembrane</keyword>
<protein>
    <submittedName>
        <fullName evidence="8">PhoU domain protein</fullName>
    </submittedName>
</protein>
<evidence type="ECO:0000256" key="3">
    <source>
        <dbReference type="ARBA" id="ARBA00022692"/>
    </source>
</evidence>
<dbReference type="InterPro" id="IPR003841">
    <property type="entry name" value="Na/Pi_transpt"/>
</dbReference>
<evidence type="ECO:0000313" key="9">
    <source>
        <dbReference type="Proteomes" id="UP000005707"/>
    </source>
</evidence>
<dbReference type="InterPro" id="IPR026022">
    <property type="entry name" value="PhoU_dom"/>
</dbReference>
<feature type="transmembrane region" description="Helical" evidence="6">
    <location>
        <begin position="182"/>
        <end position="201"/>
    </location>
</feature>
<evidence type="ECO:0000256" key="4">
    <source>
        <dbReference type="ARBA" id="ARBA00022989"/>
    </source>
</evidence>
<feature type="transmembrane region" description="Helical" evidence="6">
    <location>
        <begin position="221"/>
        <end position="241"/>
    </location>
</feature>
<sequence length="566" mass="62824">MNLLLTSTAINYQTIIFGLIGGLGIFLYGIHAMGESIKILAGDKMKAIIEKYTTNPLKGLLVGTLVTVLLQSSSGTTALTIGLVRAGLMTFPQSIGIIMGANIGTTVTAFLIGLKISNYSLLFVGVGAFLIFFMRNKKLNTYGKALLGFGLIFLGMQFMGAELKALAKQEVFNSFMLKFGKNPLLAVLGGTGLTALVQSSSASTGIVQSLYESDAISLRGAIPMLLGNNIGTTITAILAAIGGSIAAKRASIFHVIFNVTGAILFLLILNPYYNLIVKITEFTDISKEMEIAVSHIIFNFTMAFLLIWFVKQLEWLVKKIIPGTDKFDGQYNDELFNEVIIHESPVLALESSKKAILHMTNIVEDMFNETYKYAKTSNVKTLEEAQQLETIINALDRKIHDYLIKLTSSVEGEQSKILSKYLDTIRDLERIGDHCENILEVCEYIDEHKGSLTEKAWVDLDLMFDTVRKMIENSKIIIDTNEKDLASKVVEIEDSVDRLEKKARKRHIKRVNEGICTSETNVNFVELLSNLERIGDHCCNIAEYALNEDYYVVMDEEEFDLSTYHG</sequence>
<dbReference type="PANTHER" id="PTHR10010">
    <property type="entry name" value="SOLUTE CARRIER FAMILY 34 SODIUM PHOSPHATE , MEMBER 2-RELATED"/>
    <property type="match status" value="1"/>
</dbReference>
<reference evidence="8 9" key="1">
    <citation type="journal article" date="2011" name="J. Bacteriol.">
        <title>Genome sequence of Haloplasma contractile, an unusual contractile bacterium from a deep-sea anoxic brine lake.</title>
        <authorList>
            <person name="Antunes A."/>
            <person name="Alam I."/>
            <person name="El Dorry H."/>
            <person name="Siam R."/>
            <person name="Robertson A."/>
            <person name="Bajic V.B."/>
            <person name="Stingl U."/>
        </authorList>
    </citation>
    <scope>NUCLEOTIDE SEQUENCE [LARGE SCALE GENOMIC DNA]</scope>
    <source>
        <strain evidence="8 9">SSD-17B</strain>
    </source>
</reference>
<dbReference type="RefSeq" id="WP_008827199.1">
    <property type="nucleotide sequence ID" value="NZ_AFNU02000012.1"/>
</dbReference>
<keyword evidence="4 6" id="KW-1133">Transmembrane helix</keyword>
<feature type="transmembrane region" description="Helical" evidence="6">
    <location>
        <begin position="292"/>
        <end position="310"/>
    </location>
</feature>
<feature type="transmembrane region" description="Helical" evidence="6">
    <location>
        <begin position="60"/>
        <end position="84"/>
    </location>
</feature>
<reference evidence="8 9" key="2">
    <citation type="journal article" date="2013" name="PLoS ONE">
        <title>INDIGO - INtegrated Data Warehouse of MIcrobial GenOmes with Examples from the Red Sea Extremophiles.</title>
        <authorList>
            <person name="Alam I."/>
            <person name="Antunes A."/>
            <person name="Kamau A.A."/>
            <person name="Ba Alawi W."/>
            <person name="Kalkatawi M."/>
            <person name="Stingl U."/>
            <person name="Bajic V.B."/>
        </authorList>
    </citation>
    <scope>NUCLEOTIDE SEQUENCE [LARGE SCALE GENOMIC DNA]</scope>
    <source>
        <strain evidence="8 9">SSD-17B</strain>
    </source>
</reference>
<evidence type="ECO:0000259" key="7">
    <source>
        <dbReference type="Pfam" id="PF01895"/>
    </source>
</evidence>
<feature type="transmembrane region" description="Helical" evidence="6">
    <location>
        <begin position="12"/>
        <end position="30"/>
    </location>
</feature>
<dbReference type="SUPFAM" id="SSF109755">
    <property type="entry name" value="PhoU-like"/>
    <property type="match status" value="1"/>
</dbReference>
<evidence type="ECO:0000256" key="6">
    <source>
        <dbReference type="SAM" id="Phobius"/>
    </source>
</evidence>
<dbReference type="NCBIfam" id="NF037997">
    <property type="entry name" value="Na_Pi_symport"/>
    <property type="match status" value="1"/>
</dbReference>
<evidence type="ECO:0000256" key="1">
    <source>
        <dbReference type="ARBA" id="ARBA00004651"/>
    </source>
</evidence>